<protein>
    <submittedName>
        <fullName evidence="1">Uncharacterized protein</fullName>
    </submittedName>
</protein>
<gene>
    <name evidence="1" type="ORF">MILVUS5_LOCUS32682</name>
</gene>
<reference evidence="1" key="1">
    <citation type="submission" date="2023-10" db="EMBL/GenBank/DDBJ databases">
        <authorList>
            <person name="Rodriguez Cubillos JULIANA M."/>
            <person name="De Vega J."/>
        </authorList>
    </citation>
    <scope>NUCLEOTIDE SEQUENCE</scope>
</reference>
<dbReference type="Proteomes" id="UP001177021">
    <property type="component" value="Unassembled WGS sequence"/>
</dbReference>
<proteinExistence type="predicted"/>
<accession>A0ACB0LFU4</accession>
<name>A0ACB0LFU4_TRIPR</name>
<organism evidence="1 2">
    <name type="scientific">Trifolium pratense</name>
    <name type="common">Red clover</name>
    <dbReference type="NCBI Taxonomy" id="57577"/>
    <lineage>
        <taxon>Eukaryota</taxon>
        <taxon>Viridiplantae</taxon>
        <taxon>Streptophyta</taxon>
        <taxon>Embryophyta</taxon>
        <taxon>Tracheophyta</taxon>
        <taxon>Spermatophyta</taxon>
        <taxon>Magnoliopsida</taxon>
        <taxon>eudicotyledons</taxon>
        <taxon>Gunneridae</taxon>
        <taxon>Pentapetalae</taxon>
        <taxon>rosids</taxon>
        <taxon>fabids</taxon>
        <taxon>Fabales</taxon>
        <taxon>Fabaceae</taxon>
        <taxon>Papilionoideae</taxon>
        <taxon>50 kb inversion clade</taxon>
        <taxon>NPAAA clade</taxon>
        <taxon>Hologalegina</taxon>
        <taxon>IRL clade</taxon>
        <taxon>Trifolieae</taxon>
        <taxon>Trifolium</taxon>
    </lineage>
</organism>
<evidence type="ECO:0000313" key="1">
    <source>
        <dbReference type="EMBL" id="CAJ2668250.1"/>
    </source>
</evidence>
<evidence type="ECO:0000313" key="2">
    <source>
        <dbReference type="Proteomes" id="UP001177021"/>
    </source>
</evidence>
<comment type="caution">
    <text evidence="1">The sequence shown here is derived from an EMBL/GenBank/DDBJ whole genome shotgun (WGS) entry which is preliminary data.</text>
</comment>
<dbReference type="EMBL" id="CASHSV030000513">
    <property type="protein sequence ID" value="CAJ2668250.1"/>
    <property type="molecule type" value="Genomic_DNA"/>
</dbReference>
<keyword evidence="2" id="KW-1185">Reference proteome</keyword>
<sequence length="675" mass="76943">MLLRMGFSNKWIQWMMMCVSSVNYSVLMNFDKVGPIHPGRGLRQGDPLSPYLFILATEGLTALIKHSLERGEIHGVKICRGAPVVSHLLFADDCFLFCRANIAEATHMMSLLDVYGAASGQEINLSKSEVYFSRNLSKAAQEDLSGIMGVKHVMGTGTYLGLPSMVGRSKKATFGYIKDRMWRKINSWRGRALSKAERMLNSFWWGGGTNNKGIRWLAWDKLARPKADGGLGFRNFHAFNMAMVAKQAWNFMSKPNTLVARIYKARWKIGDGSRINIMSEPWLRGEDNPWMQAPQNHTSVAESIIRIPLLEEVTEDCLLWQFENNGNYTVKSGYKTYLKNRAIEQNYTLEKEWGSLWRIKTAPKNKHLMWRVCRGVLPTRTRLRERHVMCPSECPICEGSEEDDWHVFFGCRESTSVWIEAGLRGVIEPRMQHTNNVKSIFLDICRDETPNVAGAVATIAWCIWNNRNNWVWNGLKDTAKSIAMRAVHMTQEWQAVNDVQQQQTRIISAPVHALQRWQQPRVGWWKCNVDASFFNTSGHTGWSWCIRDSNGNFVAAGTNINKYHLSILEGEAMAILEAIREASTRGWSNIIFESDSKIVVDAIQASHRGVSELSSIILSINLLLQCNPNFEIKFIKRQANMAAHTLARAAFSWPCRTFFDYVPHCIEHIIINELS</sequence>